<dbReference type="PRINTS" id="PR00175">
    <property type="entry name" value="NAALASMPORT"/>
</dbReference>
<name>A0A4Y3L155_9CELL</name>
<feature type="transmembrane region" description="Helical" evidence="9">
    <location>
        <begin position="361"/>
        <end position="382"/>
    </location>
</feature>
<evidence type="ECO:0000256" key="9">
    <source>
        <dbReference type="RuleBase" id="RU363064"/>
    </source>
</evidence>
<dbReference type="GO" id="GO:0005283">
    <property type="term" value="F:amino acid:sodium symporter activity"/>
    <property type="evidence" value="ECO:0007669"/>
    <property type="project" value="InterPro"/>
</dbReference>
<evidence type="ECO:0000256" key="1">
    <source>
        <dbReference type="ARBA" id="ARBA00004651"/>
    </source>
</evidence>
<evidence type="ECO:0000256" key="2">
    <source>
        <dbReference type="ARBA" id="ARBA00009261"/>
    </source>
</evidence>
<evidence type="ECO:0000256" key="4">
    <source>
        <dbReference type="ARBA" id="ARBA00022475"/>
    </source>
</evidence>
<protein>
    <submittedName>
        <fullName evidence="10">Sodium:alanine symporter</fullName>
    </submittedName>
</protein>
<dbReference type="RefSeq" id="WP_246056630.1">
    <property type="nucleotide sequence ID" value="NZ_BJLR01000030.1"/>
</dbReference>
<comment type="subcellular location">
    <subcellularLocation>
        <location evidence="1 9">Cell membrane</location>
        <topology evidence="1 9">Multi-pass membrane protein</topology>
    </subcellularLocation>
</comment>
<proteinExistence type="inferred from homology"/>
<feature type="transmembrane region" description="Helical" evidence="9">
    <location>
        <begin position="249"/>
        <end position="272"/>
    </location>
</feature>
<evidence type="ECO:0000256" key="8">
    <source>
        <dbReference type="ARBA" id="ARBA00023136"/>
    </source>
</evidence>
<dbReference type="PANTHER" id="PTHR30330:SF1">
    <property type="entry name" value="AMINO-ACID CARRIER PROTEIN ALST"/>
    <property type="match status" value="1"/>
</dbReference>
<dbReference type="PROSITE" id="PS00873">
    <property type="entry name" value="NA_ALANINE_SYMP"/>
    <property type="match status" value="1"/>
</dbReference>
<sequence length="493" mass="51312">MIRERGGDVDFIQQNVIDPVSGFLWTYVLVYVLLGVGVYFGIRTRFVQVRLFPRMLRQILSSREGSAGGISSFQAFCVGLASRVGTGNIAGVAIALTLGGPGAIFWMWVVALVGMATALVEATLAQIFKVGSPDGSFRGGPAFYIERGLGSRRGGIVFAVLLIGTFGIAFNMVQANTIADVLRGGHGVSTGWSALGLMALTAPVVFGGVRRIAKVAEVMLPAMALAYVLLALVIIVLNVGRVGEVLADIVTAAFGVGEAAAGITGGLAAALLNGAKRGLFSNEAGMGSAPNAAATATTSHPVKQGLIQSLGVFVDTIVVCSATAFIILFAGDAVYTPGSTTDGASLTQAAVAHELGDGTTWLMTVLVFVFAFSSVLGNYSYAEVNMSYLRAHRATLTVFRVVVVAVVGAGAVLELEAVWALADVAMGLMALVNLVAIVLLGRWALGALRDFERQVRAGVDPVFNTTGNPDLPRDVTDSVWTSEPHDEVARATI</sequence>
<evidence type="ECO:0000313" key="10">
    <source>
        <dbReference type="EMBL" id="GEA89396.1"/>
    </source>
</evidence>
<gene>
    <name evidence="10" type="ORF">CCE01nite_33450</name>
</gene>
<feature type="transmembrane region" description="Helical" evidence="9">
    <location>
        <begin position="394"/>
        <end position="413"/>
    </location>
</feature>
<evidence type="ECO:0000256" key="6">
    <source>
        <dbReference type="ARBA" id="ARBA00022847"/>
    </source>
</evidence>
<accession>A0A4Y3L155</accession>
<feature type="transmembrane region" description="Helical" evidence="9">
    <location>
        <begin position="419"/>
        <end position="445"/>
    </location>
</feature>
<keyword evidence="5 9" id="KW-0812">Transmembrane</keyword>
<keyword evidence="6 9" id="KW-0769">Symport</keyword>
<feature type="transmembrane region" description="Helical" evidence="9">
    <location>
        <begin position="24"/>
        <end position="44"/>
    </location>
</feature>
<dbReference type="AlphaFoldDB" id="A0A4Y3L155"/>
<comment type="similarity">
    <text evidence="2 9">Belongs to the alanine or glycine:cation symporter (AGCS) (TC 2.A.25) family.</text>
</comment>
<comment type="caution">
    <text evidence="10">The sequence shown here is derived from an EMBL/GenBank/DDBJ whole genome shotgun (WGS) entry which is preliminary data.</text>
</comment>
<dbReference type="GO" id="GO:0005886">
    <property type="term" value="C:plasma membrane"/>
    <property type="evidence" value="ECO:0007669"/>
    <property type="project" value="UniProtKB-SubCell"/>
</dbReference>
<dbReference type="InterPro" id="IPR001463">
    <property type="entry name" value="Na/Ala_symport"/>
</dbReference>
<evidence type="ECO:0000256" key="5">
    <source>
        <dbReference type="ARBA" id="ARBA00022692"/>
    </source>
</evidence>
<dbReference type="Proteomes" id="UP000317046">
    <property type="component" value="Unassembled WGS sequence"/>
</dbReference>
<keyword evidence="8 9" id="KW-0472">Membrane</keyword>
<keyword evidence="4 9" id="KW-1003">Cell membrane</keyword>
<organism evidence="10 11">
    <name type="scientific">Cellulomonas cellasea</name>
    <dbReference type="NCBI Taxonomy" id="43670"/>
    <lineage>
        <taxon>Bacteria</taxon>
        <taxon>Bacillati</taxon>
        <taxon>Actinomycetota</taxon>
        <taxon>Actinomycetes</taxon>
        <taxon>Micrococcales</taxon>
        <taxon>Cellulomonadaceae</taxon>
        <taxon>Cellulomonas</taxon>
    </lineage>
</organism>
<feature type="transmembrane region" description="Helical" evidence="9">
    <location>
        <begin position="218"/>
        <end position="237"/>
    </location>
</feature>
<dbReference type="Pfam" id="PF01235">
    <property type="entry name" value="Na_Ala_symp"/>
    <property type="match status" value="1"/>
</dbReference>
<feature type="transmembrane region" description="Helical" evidence="9">
    <location>
        <begin position="155"/>
        <end position="173"/>
    </location>
</feature>
<dbReference type="PANTHER" id="PTHR30330">
    <property type="entry name" value="AGSS FAMILY TRANSPORTER, SODIUM-ALANINE"/>
    <property type="match status" value="1"/>
</dbReference>
<dbReference type="NCBIfam" id="TIGR00835">
    <property type="entry name" value="agcS"/>
    <property type="match status" value="1"/>
</dbReference>
<evidence type="ECO:0000256" key="3">
    <source>
        <dbReference type="ARBA" id="ARBA00022448"/>
    </source>
</evidence>
<dbReference type="FunFam" id="1.20.1740.10:FF:000004">
    <property type="entry name" value="Sodium:alanine symporter family protein"/>
    <property type="match status" value="1"/>
</dbReference>
<keyword evidence="11" id="KW-1185">Reference proteome</keyword>
<dbReference type="Gene3D" id="1.20.1740.10">
    <property type="entry name" value="Amino acid/polyamine transporter I"/>
    <property type="match status" value="1"/>
</dbReference>
<keyword evidence="7 9" id="KW-1133">Transmembrane helix</keyword>
<dbReference type="EMBL" id="BJLR01000030">
    <property type="protein sequence ID" value="GEA89396.1"/>
    <property type="molecule type" value="Genomic_DNA"/>
</dbReference>
<evidence type="ECO:0000256" key="7">
    <source>
        <dbReference type="ARBA" id="ARBA00022989"/>
    </source>
</evidence>
<reference evidence="10" key="1">
    <citation type="submission" date="2019-06" db="EMBL/GenBank/DDBJ databases">
        <title>Whole genome shotgun sequence of Cellulomonas cellasea NBRC 3753.</title>
        <authorList>
            <person name="Hosoyama A."/>
            <person name="Uohara A."/>
            <person name="Ohji S."/>
            <person name="Ichikawa N."/>
        </authorList>
    </citation>
    <scope>NUCLEOTIDE SEQUENCE [LARGE SCALE GENOMIC DNA]</scope>
    <source>
        <strain evidence="10">NBRC 3753</strain>
    </source>
</reference>
<keyword evidence="3 9" id="KW-0813">Transport</keyword>
<feature type="transmembrane region" description="Helical" evidence="9">
    <location>
        <begin position="310"/>
        <end position="330"/>
    </location>
</feature>
<evidence type="ECO:0000313" key="11">
    <source>
        <dbReference type="Proteomes" id="UP000317046"/>
    </source>
</evidence>
<feature type="transmembrane region" description="Helical" evidence="9">
    <location>
        <begin position="185"/>
        <end position="206"/>
    </location>
</feature>